<dbReference type="GO" id="GO:0003677">
    <property type="term" value="F:DNA binding"/>
    <property type="evidence" value="ECO:0007669"/>
    <property type="project" value="UniProtKB-KW"/>
</dbReference>
<evidence type="ECO:0000313" key="3">
    <source>
        <dbReference type="EMBL" id="ALT68052.1"/>
    </source>
</evidence>
<dbReference type="PROSITE" id="PS50943">
    <property type="entry name" value="HTH_CROC1"/>
    <property type="match status" value="1"/>
</dbReference>
<gene>
    <name evidence="3" type="ORF">sm9_0250</name>
</gene>
<dbReference type="KEGG" id="mmil:sm9_0250"/>
<accession>A0A0U3CUM2</accession>
<proteinExistence type="predicted"/>
<evidence type="ECO:0000256" key="1">
    <source>
        <dbReference type="ARBA" id="ARBA00023125"/>
    </source>
</evidence>
<sequence>MKMKNNIKVLRKSNGFTQEELAKRVGISRQAINAIENDRMSPNLIHAFKITKSLNQKYVEDVFTYEE</sequence>
<evidence type="ECO:0000259" key="2">
    <source>
        <dbReference type="PROSITE" id="PS50943"/>
    </source>
</evidence>
<dbReference type="PANTHER" id="PTHR46558">
    <property type="entry name" value="TRACRIPTIONAL REGULATORY PROTEIN-RELATED-RELATED"/>
    <property type="match status" value="1"/>
</dbReference>
<dbReference type="CDD" id="cd00093">
    <property type="entry name" value="HTH_XRE"/>
    <property type="match status" value="1"/>
</dbReference>
<dbReference type="InterPro" id="IPR001387">
    <property type="entry name" value="Cro/C1-type_HTH"/>
</dbReference>
<evidence type="ECO:0000313" key="4">
    <source>
        <dbReference type="Proteomes" id="UP000067738"/>
    </source>
</evidence>
<dbReference type="PATRIC" id="fig|230361.4.peg.262"/>
<dbReference type="PANTHER" id="PTHR46558:SF4">
    <property type="entry name" value="DNA-BIDING PHAGE PROTEIN"/>
    <property type="match status" value="1"/>
</dbReference>
<keyword evidence="4" id="KW-1185">Reference proteome</keyword>
<dbReference type="AlphaFoldDB" id="A0A0U3CUM2"/>
<dbReference type="Proteomes" id="UP000067738">
    <property type="component" value="Chromosome"/>
</dbReference>
<dbReference type="Gene3D" id="1.10.260.40">
    <property type="entry name" value="lambda repressor-like DNA-binding domains"/>
    <property type="match status" value="1"/>
</dbReference>
<reference evidence="3 4" key="1">
    <citation type="submission" date="2015-04" db="EMBL/GenBank/DDBJ databases">
        <title>The complete genome sequence of the rumen methanogen Methanobrevibacter millerae SM9.</title>
        <authorList>
            <person name="Leahy S.C."/>
            <person name="Kelly W.J."/>
            <person name="Pacheco D.M."/>
            <person name="Li D."/>
            <person name="Altermann E."/>
            <person name="Attwood G.T."/>
        </authorList>
    </citation>
    <scope>NUCLEOTIDE SEQUENCE [LARGE SCALE GENOMIC DNA]</scope>
    <source>
        <strain evidence="3 4">SM9</strain>
    </source>
</reference>
<feature type="domain" description="HTH cro/C1-type" evidence="2">
    <location>
        <begin position="7"/>
        <end position="62"/>
    </location>
</feature>
<name>A0A0U3CUM2_9EURY</name>
<dbReference type="RefSeq" id="WP_232299145.1">
    <property type="nucleotide sequence ID" value="NZ_CP011266.1"/>
</dbReference>
<organism evidence="3 4">
    <name type="scientific">Methanobrevibacter millerae</name>
    <dbReference type="NCBI Taxonomy" id="230361"/>
    <lineage>
        <taxon>Archaea</taxon>
        <taxon>Methanobacteriati</taxon>
        <taxon>Methanobacteriota</taxon>
        <taxon>Methanomada group</taxon>
        <taxon>Methanobacteria</taxon>
        <taxon>Methanobacteriales</taxon>
        <taxon>Methanobacteriaceae</taxon>
        <taxon>Methanobrevibacter</taxon>
    </lineage>
</organism>
<dbReference type="Pfam" id="PF01381">
    <property type="entry name" value="HTH_3"/>
    <property type="match status" value="1"/>
</dbReference>
<dbReference type="SUPFAM" id="SSF47413">
    <property type="entry name" value="lambda repressor-like DNA-binding domains"/>
    <property type="match status" value="1"/>
</dbReference>
<dbReference type="SMART" id="SM00530">
    <property type="entry name" value="HTH_XRE"/>
    <property type="match status" value="1"/>
</dbReference>
<keyword evidence="1" id="KW-0238">DNA-binding</keyword>
<dbReference type="GeneID" id="26735226"/>
<protein>
    <submittedName>
        <fullName evidence="3">HTH domain-containing protein</fullName>
    </submittedName>
</protein>
<dbReference type="InterPro" id="IPR010982">
    <property type="entry name" value="Lambda_DNA-bd_dom_sf"/>
</dbReference>
<dbReference type="EMBL" id="CP011266">
    <property type="protein sequence ID" value="ALT68052.1"/>
    <property type="molecule type" value="Genomic_DNA"/>
</dbReference>